<protein>
    <submittedName>
        <fullName evidence="3">Uncharacterized protein DUF4397</fullName>
    </submittedName>
</protein>
<sequence>MSTVRTLGRTAGVLTAAGAMALVATPALADDHDATISVLHAVPDLPVDVYANGERLIDDFQPGTLTDPLKVPAGSYDLAVFPADAADGSGQPLLSATDVAVPAGANATVVAHLTEAWQPALTPFVNDTSAVQAGQARVTVRHTAAAPAVDVRAGGQVVIDGLSNPNEETLTVPAGTISADVVVAGTDTVAIGPADLTLTEGTSTIVYAWGSEDAGYELAVQQVTAQHSAPSGVPGGSAGLADDSGLPLPVGAAAVAGLALAGAGAVRLARSSR</sequence>
<keyword evidence="4" id="KW-1185">Reference proteome</keyword>
<evidence type="ECO:0000313" key="3">
    <source>
        <dbReference type="EMBL" id="RZU33948.1"/>
    </source>
</evidence>
<dbReference type="AlphaFoldDB" id="A0A4Q7YAU2"/>
<feature type="chain" id="PRO_5020849571" evidence="1">
    <location>
        <begin position="30"/>
        <end position="273"/>
    </location>
</feature>
<reference evidence="3 4" key="1">
    <citation type="submission" date="2019-02" db="EMBL/GenBank/DDBJ databases">
        <title>Sequencing the genomes of 1000 actinobacteria strains.</title>
        <authorList>
            <person name="Klenk H.-P."/>
        </authorList>
    </citation>
    <scope>NUCLEOTIDE SEQUENCE [LARGE SCALE GENOMIC DNA]</scope>
    <source>
        <strain evidence="3 4">DSM 44509</strain>
    </source>
</reference>
<organism evidence="3 4">
    <name type="scientific">Blastococcus saxobsidens</name>
    <dbReference type="NCBI Taxonomy" id="138336"/>
    <lineage>
        <taxon>Bacteria</taxon>
        <taxon>Bacillati</taxon>
        <taxon>Actinomycetota</taxon>
        <taxon>Actinomycetes</taxon>
        <taxon>Geodermatophilales</taxon>
        <taxon>Geodermatophilaceae</taxon>
        <taxon>Blastococcus</taxon>
    </lineage>
</organism>
<evidence type="ECO:0000256" key="1">
    <source>
        <dbReference type="SAM" id="SignalP"/>
    </source>
</evidence>
<dbReference type="OrthoDB" id="5800709at2"/>
<dbReference type="InterPro" id="IPR025510">
    <property type="entry name" value="DUF4397"/>
</dbReference>
<dbReference type="Pfam" id="PF14344">
    <property type="entry name" value="DUF4397"/>
    <property type="match status" value="1"/>
</dbReference>
<accession>A0A4Q7YAU2</accession>
<comment type="caution">
    <text evidence="3">The sequence shown here is derived from an EMBL/GenBank/DDBJ whole genome shotgun (WGS) entry which is preliminary data.</text>
</comment>
<gene>
    <name evidence="3" type="ORF">BKA19_3693</name>
</gene>
<dbReference type="RefSeq" id="WP_104529159.1">
    <property type="nucleotide sequence ID" value="NZ_POQT01000023.1"/>
</dbReference>
<keyword evidence="1" id="KW-0732">Signal</keyword>
<dbReference type="Proteomes" id="UP000292507">
    <property type="component" value="Unassembled WGS sequence"/>
</dbReference>
<evidence type="ECO:0000259" key="2">
    <source>
        <dbReference type="Pfam" id="PF14344"/>
    </source>
</evidence>
<dbReference type="EMBL" id="SHKV01000001">
    <property type="protein sequence ID" value="RZU33948.1"/>
    <property type="molecule type" value="Genomic_DNA"/>
</dbReference>
<proteinExistence type="predicted"/>
<name>A0A4Q7YAU2_9ACTN</name>
<feature type="domain" description="DUF4397" evidence="2">
    <location>
        <begin position="34"/>
        <end position="152"/>
    </location>
</feature>
<evidence type="ECO:0000313" key="4">
    <source>
        <dbReference type="Proteomes" id="UP000292507"/>
    </source>
</evidence>
<feature type="signal peptide" evidence="1">
    <location>
        <begin position="1"/>
        <end position="29"/>
    </location>
</feature>